<sequence>MPGWRDFLRPSASDREQRELGGVTKPLRSSAGDTAFRERMEGKGSPDWLWEVQLHGRFLQKPNGPVWLRAELRDSPMQLGLVSRALCTDPRECPWAWVAGS</sequence>
<evidence type="ECO:0000313" key="3">
    <source>
        <dbReference type="Proteomes" id="UP001178507"/>
    </source>
</evidence>
<dbReference type="AlphaFoldDB" id="A0AA36JIZ5"/>
<feature type="region of interest" description="Disordered" evidence="1">
    <location>
        <begin position="1"/>
        <end position="35"/>
    </location>
</feature>
<name>A0AA36JIZ5_9DINO</name>
<evidence type="ECO:0000313" key="2">
    <source>
        <dbReference type="EMBL" id="CAJ1405931.1"/>
    </source>
</evidence>
<dbReference type="EMBL" id="CAUJNA010003608">
    <property type="protein sequence ID" value="CAJ1405931.1"/>
    <property type="molecule type" value="Genomic_DNA"/>
</dbReference>
<accession>A0AA36JIZ5</accession>
<keyword evidence="3" id="KW-1185">Reference proteome</keyword>
<protein>
    <submittedName>
        <fullName evidence="2">Uncharacterized protein</fullName>
    </submittedName>
</protein>
<dbReference type="Proteomes" id="UP001178507">
    <property type="component" value="Unassembled WGS sequence"/>
</dbReference>
<feature type="compositionally biased region" description="Basic and acidic residues" evidence="1">
    <location>
        <begin position="1"/>
        <end position="19"/>
    </location>
</feature>
<comment type="caution">
    <text evidence="2">The sequence shown here is derived from an EMBL/GenBank/DDBJ whole genome shotgun (WGS) entry which is preliminary data.</text>
</comment>
<evidence type="ECO:0000256" key="1">
    <source>
        <dbReference type="SAM" id="MobiDB-lite"/>
    </source>
</evidence>
<proteinExistence type="predicted"/>
<reference evidence="2" key="1">
    <citation type="submission" date="2023-08" db="EMBL/GenBank/DDBJ databases">
        <authorList>
            <person name="Chen Y."/>
            <person name="Shah S."/>
            <person name="Dougan E. K."/>
            <person name="Thang M."/>
            <person name="Chan C."/>
        </authorList>
    </citation>
    <scope>NUCLEOTIDE SEQUENCE</scope>
</reference>
<organism evidence="2 3">
    <name type="scientific">Effrenium voratum</name>
    <dbReference type="NCBI Taxonomy" id="2562239"/>
    <lineage>
        <taxon>Eukaryota</taxon>
        <taxon>Sar</taxon>
        <taxon>Alveolata</taxon>
        <taxon>Dinophyceae</taxon>
        <taxon>Suessiales</taxon>
        <taxon>Symbiodiniaceae</taxon>
        <taxon>Effrenium</taxon>
    </lineage>
</organism>
<gene>
    <name evidence="2" type="ORF">EVOR1521_LOCUS28014</name>
</gene>